<feature type="domain" description="Ig-like" evidence="11">
    <location>
        <begin position="152"/>
        <end position="257"/>
    </location>
</feature>
<feature type="domain" description="Ig-like" evidence="11">
    <location>
        <begin position="425"/>
        <end position="537"/>
    </location>
</feature>
<dbReference type="SMART" id="SM00409">
    <property type="entry name" value="IG"/>
    <property type="match status" value="10"/>
</dbReference>
<feature type="domain" description="Ig-like" evidence="11">
    <location>
        <begin position="812"/>
        <end position="920"/>
    </location>
</feature>
<gene>
    <name evidence="12" type="ORF">KOW79_005293</name>
</gene>
<evidence type="ECO:0000256" key="3">
    <source>
        <dbReference type="ARBA" id="ARBA00022729"/>
    </source>
</evidence>
<feature type="domain" description="Ig-like" evidence="11">
    <location>
        <begin position="675"/>
        <end position="793"/>
    </location>
</feature>
<dbReference type="GO" id="GO:0016020">
    <property type="term" value="C:membrane"/>
    <property type="evidence" value="ECO:0007669"/>
    <property type="project" value="UniProtKB-SubCell"/>
</dbReference>
<dbReference type="Gene3D" id="2.60.40.10">
    <property type="entry name" value="Immunoglobulins"/>
    <property type="match status" value="10"/>
</dbReference>
<feature type="domain" description="Ig-like" evidence="11">
    <location>
        <begin position="551"/>
        <end position="665"/>
    </location>
</feature>
<dbReference type="OrthoDB" id="9949420at2759"/>
<keyword evidence="3 10" id="KW-0732">Signal</keyword>
<dbReference type="PROSITE" id="PS50835">
    <property type="entry name" value="IG_LIKE"/>
    <property type="match status" value="10"/>
</dbReference>
<dbReference type="InterPro" id="IPR013783">
    <property type="entry name" value="Ig-like_fold"/>
</dbReference>
<dbReference type="SMART" id="SM00406">
    <property type="entry name" value="IGv"/>
    <property type="match status" value="8"/>
</dbReference>
<dbReference type="EMBL" id="JAHKSW010000006">
    <property type="protein sequence ID" value="KAG7331324.1"/>
    <property type="molecule type" value="Genomic_DNA"/>
</dbReference>
<keyword evidence="5 9" id="KW-1133">Transmembrane helix</keyword>
<feature type="signal peptide" evidence="10">
    <location>
        <begin position="1"/>
        <end position="23"/>
    </location>
</feature>
<dbReference type="InterPro" id="IPR007110">
    <property type="entry name" value="Ig-like_dom"/>
</dbReference>
<protein>
    <recommendedName>
        <fullName evidence="11">Ig-like domain-containing protein</fullName>
    </recommendedName>
</protein>
<dbReference type="CDD" id="cd00096">
    <property type="entry name" value="Ig"/>
    <property type="match status" value="1"/>
</dbReference>
<keyword evidence="2 9" id="KW-0812">Transmembrane</keyword>
<proteinExistence type="predicted"/>
<dbReference type="PANTHER" id="PTHR12207">
    <property type="entry name" value="V-SET AND TRANSMEMBRANE DOMAIN-CONTAINING PROTEIN"/>
    <property type="match status" value="1"/>
</dbReference>
<dbReference type="SUPFAM" id="SSF48726">
    <property type="entry name" value="Immunoglobulin"/>
    <property type="match status" value="10"/>
</dbReference>
<name>A0A9D3STH2_9TELE</name>
<reference evidence="12 13" key="1">
    <citation type="submission" date="2021-06" db="EMBL/GenBank/DDBJ databases">
        <title>Chromosome-level genome assembly of the red-tail catfish (Hemibagrus wyckioides).</title>
        <authorList>
            <person name="Shao F."/>
        </authorList>
    </citation>
    <scope>NUCLEOTIDE SEQUENCE [LARGE SCALE GENOMIC DNA]</scope>
    <source>
        <strain evidence="12">EC202008001</strain>
        <tissue evidence="12">Blood</tissue>
    </source>
</reference>
<evidence type="ECO:0000256" key="1">
    <source>
        <dbReference type="ARBA" id="ARBA00004479"/>
    </source>
</evidence>
<dbReference type="CDD" id="cd00099">
    <property type="entry name" value="IgV"/>
    <property type="match status" value="2"/>
</dbReference>
<organism evidence="12 13">
    <name type="scientific">Hemibagrus wyckioides</name>
    <dbReference type="NCBI Taxonomy" id="337641"/>
    <lineage>
        <taxon>Eukaryota</taxon>
        <taxon>Metazoa</taxon>
        <taxon>Chordata</taxon>
        <taxon>Craniata</taxon>
        <taxon>Vertebrata</taxon>
        <taxon>Euteleostomi</taxon>
        <taxon>Actinopterygii</taxon>
        <taxon>Neopterygii</taxon>
        <taxon>Teleostei</taxon>
        <taxon>Ostariophysi</taxon>
        <taxon>Siluriformes</taxon>
        <taxon>Bagridae</taxon>
        <taxon>Hemibagrus</taxon>
    </lineage>
</organism>
<feature type="domain" description="Ig-like" evidence="11">
    <location>
        <begin position="957"/>
        <end position="1049"/>
    </location>
</feature>
<dbReference type="InterPro" id="IPR013106">
    <property type="entry name" value="Ig_V-set"/>
</dbReference>
<keyword evidence="13" id="KW-1185">Reference proteome</keyword>
<accession>A0A9D3STH2</accession>
<keyword evidence="6 9" id="KW-0472">Membrane</keyword>
<dbReference type="Proteomes" id="UP000824219">
    <property type="component" value="Linkage Group LG06"/>
</dbReference>
<feature type="domain" description="Ig-like" evidence="11">
    <location>
        <begin position="1190"/>
        <end position="1303"/>
    </location>
</feature>
<feature type="domain" description="Ig-like" evidence="11">
    <location>
        <begin position="294"/>
        <end position="411"/>
    </location>
</feature>
<dbReference type="InterPro" id="IPR036179">
    <property type="entry name" value="Ig-like_dom_sf"/>
</dbReference>
<dbReference type="SMART" id="SM00408">
    <property type="entry name" value="IGc2"/>
    <property type="match status" value="5"/>
</dbReference>
<dbReference type="PANTHER" id="PTHR12207:SF25">
    <property type="entry name" value="IMMUNOGLOBULIN SUPERFAMILY MEMBER 2"/>
    <property type="match status" value="1"/>
</dbReference>
<comment type="subcellular location">
    <subcellularLocation>
        <location evidence="1">Membrane</location>
        <topology evidence="1">Single-pass type I membrane protein</topology>
    </subcellularLocation>
</comment>
<feature type="domain" description="Ig-like" evidence="11">
    <location>
        <begin position="1069"/>
        <end position="1175"/>
    </location>
</feature>
<evidence type="ECO:0000256" key="5">
    <source>
        <dbReference type="ARBA" id="ARBA00022989"/>
    </source>
</evidence>
<dbReference type="FunFam" id="2.60.40.10:FF:000491">
    <property type="entry name" value="Immunoglobulin superfamily, member 3"/>
    <property type="match status" value="1"/>
</dbReference>
<evidence type="ECO:0000256" key="7">
    <source>
        <dbReference type="ARBA" id="ARBA00023157"/>
    </source>
</evidence>
<evidence type="ECO:0000313" key="12">
    <source>
        <dbReference type="EMBL" id="KAG7331324.1"/>
    </source>
</evidence>
<evidence type="ECO:0000256" key="9">
    <source>
        <dbReference type="SAM" id="Phobius"/>
    </source>
</evidence>
<dbReference type="Pfam" id="PF07686">
    <property type="entry name" value="V-set"/>
    <property type="match status" value="7"/>
</dbReference>
<dbReference type="InterPro" id="IPR003598">
    <property type="entry name" value="Ig_sub2"/>
</dbReference>
<dbReference type="FunFam" id="2.60.40.10:FF:000191">
    <property type="entry name" value="Immunoglobulin superfamily member 3"/>
    <property type="match status" value="1"/>
</dbReference>
<evidence type="ECO:0000256" key="6">
    <source>
        <dbReference type="ARBA" id="ARBA00023136"/>
    </source>
</evidence>
<dbReference type="InterPro" id="IPR003599">
    <property type="entry name" value="Ig_sub"/>
</dbReference>
<sequence>MVLFQPQLWQLLLLMGLGGLLQTDVCAGQQEVHIQEGPLYRVKGFPMSISCNVSGLKHGRIQEFAFSIYQPDRPDVAIQIISTNDEHYAYAKYSTRVREKNIVIKRQSDTSVIFHINSLTGQDSGEYECYTPNTGSVYYGIYSAKTTVKVIEDTLVTSYSGPPSHSLSVDESLQLECQVSSQTFQHTHLSVTWYLRGSTDTRPIISLDRDLTVRPGPEFEHRYHSGFITMEKIEDSTYRFKITQVQQSESGEIYCQADEWIQDPDRSWVRICHRNSTGSNIEVKALDTAHEDGSFVTQIQVQKGALEEGDMMEVQCSIEAQNIPGYFFSMSWLRNNKVVAQIDHNGVQIVDDTDIKREKDGELRTVKKSKRVFVLTIQPVRVEDQGTYQCKAVQVEELETGSITERKSQLSHEETVHISTKESGLAVAMTKQLVNVTEGETLQISCSVSGAKGLLSVSWQHKKSTGSPFSDVITLSREGVMEAIGAQYQHRGLRTFRSNAADFILELSGTLVSDSGEYMCTVSEWNLESNGNLKKVTSHSQQGRVSIYSIDSLVKVGLKSRDMHVTENSSIKMICSVKAPKISLAVTWIFEPHNSTSQKNIICVDHTGSISCRAEQQEYQVETQVQESGTDFFLKVLRASKRHEGKYKCQIDAYDKNVQKTKKLSNPLAITVKRPASKLAVSTTRKSLKFQANSDGVINCLVNTETSSSSRFEVTWIHGTQTLLKMEAEGMVTLETDERISIRRTDRRTFQLRIQQVKSTDSGLYNCSVQEWIQDPYGIWYSLDTKSDTMELDVFEKESDFSMDKSNVQLKATEGEQVKLSCSLGSGGLDHTFRYSLSWFFQRQDQSLSSVKLLTYTHDGRLQFLVSDPDLQHRLHFSRPTISVFHLSIMNSIPSDSGSYYCEVDQYQADCKSKWERKASDKSGFTNVTVHFIASKLQVHKASGLLNVTDVQAGFMVECEINSRSSEKSVFEVTWSRRQKNERPLTIFTASRDGTLHSTILGRTLVYDRPSTTRYTLTVTNVDASDNGQYQCQVVEWLQTVANTWRKVAEDKSGELFVNVVVEIKSSEADFTLETFATHQNATEGQQLDISCSINFDIVDPTFHYSLTWFLERQGSSASTSLLSHTHNGLLQYQSENQQLSGRLLFSRPTAKRFQLTIFNLDPSDSGNYQCRVEQYQLSCKGLWEKKGSPKLVSTMVNVHKIESKLQVHKTNHFLNVTDIQTGFMVECEINSRSSQKSVFEVTWSRRQRDERPLTLFTASREGTLHSAILDRTLVYDRSSTTRYTLTVPNVDASDNGQYQCQVVEWLQTVANTWRKLDEDKSGELSVNVHVSAEAISSESGCSFGVISSILITLLFILFVVVIFLWIKLWKTNSTSKKQKETLWVENMPLSGITETVASKKDSD</sequence>
<feature type="domain" description="Ig-like" evidence="11">
    <location>
        <begin position="6"/>
        <end position="147"/>
    </location>
</feature>
<evidence type="ECO:0000256" key="4">
    <source>
        <dbReference type="ARBA" id="ARBA00022737"/>
    </source>
</evidence>
<comment type="caution">
    <text evidence="12">The sequence shown here is derived from an EMBL/GenBank/DDBJ whole genome shotgun (WGS) entry which is preliminary data.</text>
</comment>
<evidence type="ECO:0000256" key="8">
    <source>
        <dbReference type="ARBA" id="ARBA00023319"/>
    </source>
</evidence>
<dbReference type="InterPro" id="IPR051102">
    <property type="entry name" value="IgSF_V-set/TM_domain"/>
</dbReference>
<keyword evidence="8" id="KW-0393">Immunoglobulin domain</keyword>
<evidence type="ECO:0000256" key="2">
    <source>
        <dbReference type="ARBA" id="ARBA00022692"/>
    </source>
</evidence>
<evidence type="ECO:0000256" key="10">
    <source>
        <dbReference type="SAM" id="SignalP"/>
    </source>
</evidence>
<evidence type="ECO:0000259" key="11">
    <source>
        <dbReference type="PROSITE" id="PS50835"/>
    </source>
</evidence>
<feature type="chain" id="PRO_5039433236" description="Ig-like domain-containing protein" evidence="10">
    <location>
        <begin position="24"/>
        <end position="1404"/>
    </location>
</feature>
<keyword evidence="4" id="KW-0677">Repeat</keyword>
<feature type="transmembrane region" description="Helical" evidence="9">
    <location>
        <begin position="1344"/>
        <end position="1367"/>
    </location>
</feature>
<evidence type="ECO:0000313" key="13">
    <source>
        <dbReference type="Proteomes" id="UP000824219"/>
    </source>
</evidence>
<keyword evidence="7" id="KW-1015">Disulfide bond</keyword>